<dbReference type="AlphaFoldDB" id="A0A6A4RM07"/>
<evidence type="ECO:0000256" key="1">
    <source>
        <dbReference type="ARBA" id="ARBA00004123"/>
    </source>
</evidence>
<dbReference type="GO" id="GO:0000723">
    <property type="term" value="P:telomere maintenance"/>
    <property type="evidence" value="ECO:0007669"/>
    <property type="project" value="TreeGrafter"/>
</dbReference>
<keyword evidence="6" id="KW-0131">Cell cycle</keyword>
<evidence type="ECO:0000256" key="3">
    <source>
        <dbReference type="ARBA" id="ARBA00022454"/>
    </source>
</evidence>
<dbReference type="InterPro" id="IPR022031">
    <property type="entry name" value="Rif1_N"/>
</dbReference>
<keyword evidence="4" id="KW-0779">Telomere</keyword>
<evidence type="ECO:0000256" key="5">
    <source>
        <dbReference type="ARBA" id="ARBA00023242"/>
    </source>
</evidence>
<dbReference type="EMBL" id="VEVO01014190">
    <property type="protein sequence ID" value="KAF0021355.1"/>
    <property type="molecule type" value="Genomic_DNA"/>
</dbReference>
<feature type="domain" description="Telomere-associated protein Rif1 N-terminal" evidence="7">
    <location>
        <begin position="16"/>
        <end position="86"/>
    </location>
</feature>
<comment type="subcellular location">
    <subcellularLocation>
        <location evidence="2">Chromosome</location>
        <location evidence="2">Telomere</location>
    </subcellularLocation>
    <subcellularLocation>
        <location evidence="1">Nucleus</location>
    </subcellularLocation>
</comment>
<accession>A0A6A4RM07</accession>
<reference evidence="8 9" key="1">
    <citation type="submission" date="2019-06" db="EMBL/GenBank/DDBJ databases">
        <title>Draft genomes of female and male turbot (Scophthalmus maximus).</title>
        <authorList>
            <person name="Xu H."/>
            <person name="Xu X.-W."/>
            <person name="Shao C."/>
            <person name="Chen S."/>
        </authorList>
    </citation>
    <scope>NUCLEOTIDE SEQUENCE [LARGE SCALE GENOMIC DNA]</scope>
    <source>
        <strain evidence="8">Ysfricsl-2016a</strain>
        <tissue evidence="8">Blood</tissue>
    </source>
</reference>
<dbReference type="Proteomes" id="UP000438429">
    <property type="component" value="Unassembled WGS sequence"/>
</dbReference>
<dbReference type="PANTHER" id="PTHR22928">
    <property type="entry name" value="TELOMERE-ASSOCIATED PROTEIN RIF1"/>
    <property type="match status" value="1"/>
</dbReference>
<dbReference type="GO" id="GO:0005634">
    <property type="term" value="C:nucleus"/>
    <property type="evidence" value="ECO:0007669"/>
    <property type="project" value="UniProtKB-SubCell"/>
</dbReference>
<evidence type="ECO:0000256" key="2">
    <source>
        <dbReference type="ARBA" id="ARBA00004574"/>
    </source>
</evidence>
<keyword evidence="5" id="KW-0539">Nucleus</keyword>
<comment type="caution">
    <text evidence="8">The sequence shown here is derived from an EMBL/GenBank/DDBJ whole genome shotgun (WGS) entry which is preliminary data.</text>
</comment>
<dbReference type="GO" id="GO:0140445">
    <property type="term" value="C:chromosome, telomeric repeat region"/>
    <property type="evidence" value="ECO:0007669"/>
    <property type="project" value="TreeGrafter"/>
</dbReference>
<keyword evidence="3" id="KW-0158">Chromosome</keyword>
<evidence type="ECO:0000313" key="9">
    <source>
        <dbReference type="Proteomes" id="UP000438429"/>
    </source>
</evidence>
<sequence length="86" mass="9409">MTLSSSFYFPEAFGAEILSALCSLVAKSTDKNTCTRALWVVSKQSFPPDVVGKKVSSILGTLESVWSRDDVQSVVMEHEAVNVIIR</sequence>
<evidence type="ECO:0000256" key="6">
    <source>
        <dbReference type="ARBA" id="ARBA00023306"/>
    </source>
</evidence>
<dbReference type="PANTHER" id="PTHR22928:SF3">
    <property type="entry name" value="TELOMERE-ASSOCIATED PROTEIN RIF1"/>
    <property type="match status" value="1"/>
</dbReference>
<protein>
    <recommendedName>
        <fullName evidence="7">Telomere-associated protein Rif1 N-terminal domain-containing protein</fullName>
    </recommendedName>
</protein>
<organism evidence="8 9">
    <name type="scientific">Scophthalmus maximus</name>
    <name type="common">Turbot</name>
    <name type="synonym">Psetta maxima</name>
    <dbReference type="NCBI Taxonomy" id="52904"/>
    <lineage>
        <taxon>Eukaryota</taxon>
        <taxon>Metazoa</taxon>
        <taxon>Chordata</taxon>
        <taxon>Craniata</taxon>
        <taxon>Vertebrata</taxon>
        <taxon>Euteleostomi</taxon>
        <taxon>Actinopterygii</taxon>
        <taxon>Neopterygii</taxon>
        <taxon>Teleostei</taxon>
        <taxon>Neoteleostei</taxon>
        <taxon>Acanthomorphata</taxon>
        <taxon>Carangaria</taxon>
        <taxon>Pleuronectiformes</taxon>
        <taxon>Pleuronectoidei</taxon>
        <taxon>Scophthalmidae</taxon>
        <taxon>Scophthalmus</taxon>
    </lineage>
</organism>
<evidence type="ECO:0000256" key="4">
    <source>
        <dbReference type="ARBA" id="ARBA00022895"/>
    </source>
</evidence>
<evidence type="ECO:0000313" key="8">
    <source>
        <dbReference type="EMBL" id="KAF0021355.1"/>
    </source>
</evidence>
<evidence type="ECO:0000259" key="7">
    <source>
        <dbReference type="Pfam" id="PF12231"/>
    </source>
</evidence>
<name>A0A6A4RM07_SCOMX</name>
<proteinExistence type="predicted"/>
<gene>
    <name evidence="8" type="ORF">F2P81_026393</name>
</gene>
<dbReference type="Pfam" id="PF12231">
    <property type="entry name" value="Rif1_N"/>
    <property type="match status" value="1"/>
</dbReference>